<protein>
    <submittedName>
        <fullName evidence="1">Uncharacterized protein</fullName>
    </submittedName>
</protein>
<name>A0A0K2TNQ4_LEPSM</name>
<evidence type="ECO:0000313" key="1">
    <source>
        <dbReference type="EMBL" id="CDW27693.1"/>
    </source>
</evidence>
<accession>A0A0K2TNQ4</accession>
<proteinExistence type="predicted"/>
<dbReference type="AlphaFoldDB" id="A0A0K2TNQ4"/>
<organism evidence="1">
    <name type="scientific">Lepeophtheirus salmonis</name>
    <name type="common">Salmon louse</name>
    <name type="synonym">Caligus salmonis</name>
    <dbReference type="NCBI Taxonomy" id="72036"/>
    <lineage>
        <taxon>Eukaryota</taxon>
        <taxon>Metazoa</taxon>
        <taxon>Ecdysozoa</taxon>
        <taxon>Arthropoda</taxon>
        <taxon>Crustacea</taxon>
        <taxon>Multicrustacea</taxon>
        <taxon>Hexanauplia</taxon>
        <taxon>Copepoda</taxon>
        <taxon>Siphonostomatoida</taxon>
        <taxon>Caligidae</taxon>
        <taxon>Lepeophtheirus</taxon>
    </lineage>
</organism>
<reference evidence="1" key="1">
    <citation type="submission" date="2014-05" db="EMBL/GenBank/DDBJ databases">
        <authorList>
            <person name="Chronopoulou M."/>
        </authorList>
    </citation>
    <scope>NUCLEOTIDE SEQUENCE</scope>
    <source>
        <tissue evidence="1">Whole organism</tissue>
    </source>
</reference>
<dbReference type="EMBL" id="HACA01010332">
    <property type="protein sequence ID" value="CDW27693.1"/>
    <property type="molecule type" value="Transcribed_RNA"/>
</dbReference>
<sequence length="23" mass="2846">MESPLERQYSWTKDELVLYFVDP</sequence>